<evidence type="ECO:0000256" key="2">
    <source>
        <dbReference type="ARBA" id="ARBA00007727"/>
    </source>
</evidence>
<dbReference type="Pfam" id="PF14416">
    <property type="entry name" value="PMR5N"/>
    <property type="match status" value="2"/>
</dbReference>
<dbReference type="OMA" id="KDMDRMI"/>
<dbReference type="EMBL" id="LNRQ01000005">
    <property type="protein sequence ID" value="KZM96366.1"/>
    <property type="molecule type" value="Genomic_DNA"/>
</dbReference>
<comment type="caution">
    <text evidence="10">The sequence shown here is derived from an EMBL/GenBank/DDBJ whole genome shotgun (WGS) entry which is preliminary data.</text>
</comment>
<dbReference type="Pfam" id="PF13839">
    <property type="entry name" value="PC-Esterase"/>
    <property type="match status" value="2"/>
</dbReference>
<protein>
    <recommendedName>
        <fullName evidence="11">Trichome birefringence-like N-terminal domain-containing protein</fullName>
    </recommendedName>
</protein>
<comment type="similarity">
    <text evidence="2">Belongs to the PC-esterase family. TBL subfamily.</text>
</comment>
<evidence type="ECO:0000256" key="6">
    <source>
        <dbReference type="ARBA" id="ARBA00023136"/>
    </source>
</evidence>
<evidence type="ECO:0000259" key="8">
    <source>
        <dbReference type="Pfam" id="PF13839"/>
    </source>
</evidence>
<evidence type="ECO:0000256" key="4">
    <source>
        <dbReference type="ARBA" id="ARBA00022968"/>
    </source>
</evidence>
<feature type="domain" description="Trichome birefringence-like C-terminal" evidence="8">
    <location>
        <begin position="94"/>
        <end position="153"/>
    </location>
</feature>
<name>A0A164ZT78_DAUCS</name>
<evidence type="ECO:0008006" key="11">
    <source>
        <dbReference type="Google" id="ProtNLM"/>
    </source>
</evidence>
<sequence length="487" mass="55558">MQRENWGDKMSMLVLTLIFIYNFLVVFQQQAGAVTVVKGSKCDYFQGSWVADKTYPLYNVSSCPFIEREFNCQNNGRPDQLYLHYRWQPHACNLQRFDGRDFLEKMRGKSIMFVGDSLSRNQWNSLVCLIHSAVPSAKYTTSLLGDVATLTFTQQAGAVTVVKGSKCDYFQGSWVADKTYPLYNVSSCPFIEREFNCQNNGRPDQLYLHYRWQPHACNLQRFDGRDFLEKMRGKSIMFVGDSLSRNQWNSLVCLIHSAVPSAKYTTSLLGDVATLTFTEYGVKVMRDRNVFLVDLVREKIGNVLILDSVEQSSKLWNGIDVVVFNTWHWWNRRGPTQPWDYIRVGNKVYKDMDRLVAFGIALNTWANWMNTKFDPSKSKAFFQGISPSHYNGTEWGEPKAKTCKGQTQPILGPTYPGGMPPALGVLKKAIAKITRPITLLDITNLSLLRKDGHPSIYGLTGAQGMDCSHWCLAGVPDTWNQIFYNYL</sequence>
<keyword evidence="6" id="KW-0472">Membrane</keyword>
<comment type="subcellular location">
    <subcellularLocation>
        <location evidence="1">Membrane</location>
        <topology evidence="1">Single-pass membrane protein</topology>
    </subcellularLocation>
</comment>
<feature type="chain" id="PRO_5007854977" description="Trichome birefringence-like N-terminal domain-containing protein" evidence="7">
    <location>
        <begin position="34"/>
        <end position="487"/>
    </location>
</feature>
<dbReference type="GO" id="GO:0005794">
    <property type="term" value="C:Golgi apparatus"/>
    <property type="evidence" value="ECO:0007669"/>
    <property type="project" value="TreeGrafter"/>
</dbReference>
<evidence type="ECO:0000259" key="9">
    <source>
        <dbReference type="Pfam" id="PF14416"/>
    </source>
</evidence>
<accession>A0A164ZT78</accession>
<evidence type="ECO:0000256" key="3">
    <source>
        <dbReference type="ARBA" id="ARBA00022692"/>
    </source>
</evidence>
<dbReference type="InterPro" id="IPR026057">
    <property type="entry name" value="TBL_C"/>
</dbReference>
<dbReference type="InterPro" id="IPR029962">
    <property type="entry name" value="TBL"/>
</dbReference>
<evidence type="ECO:0000256" key="5">
    <source>
        <dbReference type="ARBA" id="ARBA00022989"/>
    </source>
</evidence>
<feature type="domain" description="Trichome birefringence-like C-terminal" evidence="8">
    <location>
        <begin position="219"/>
        <end position="485"/>
    </location>
</feature>
<dbReference type="PANTHER" id="PTHR32285:SF58">
    <property type="entry name" value="PROTEIN TRICHOME BIREFRINGENCE-LIKE 41"/>
    <property type="match status" value="1"/>
</dbReference>
<keyword evidence="4" id="KW-0735">Signal-anchor</keyword>
<keyword evidence="5" id="KW-1133">Transmembrane helix</keyword>
<evidence type="ECO:0000256" key="7">
    <source>
        <dbReference type="SAM" id="SignalP"/>
    </source>
</evidence>
<keyword evidence="3" id="KW-0812">Transmembrane</keyword>
<proteinExistence type="inferred from homology"/>
<gene>
    <name evidence="10" type="ORF">DCAR_019608</name>
</gene>
<organism evidence="10">
    <name type="scientific">Daucus carota subsp. sativus</name>
    <name type="common">Carrot</name>
    <dbReference type="NCBI Taxonomy" id="79200"/>
    <lineage>
        <taxon>Eukaryota</taxon>
        <taxon>Viridiplantae</taxon>
        <taxon>Streptophyta</taxon>
        <taxon>Embryophyta</taxon>
        <taxon>Tracheophyta</taxon>
        <taxon>Spermatophyta</taxon>
        <taxon>Magnoliopsida</taxon>
        <taxon>eudicotyledons</taxon>
        <taxon>Gunneridae</taxon>
        <taxon>Pentapetalae</taxon>
        <taxon>asterids</taxon>
        <taxon>campanulids</taxon>
        <taxon>Apiales</taxon>
        <taxon>Apiaceae</taxon>
        <taxon>Apioideae</taxon>
        <taxon>Scandiceae</taxon>
        <taxon>Daucinae</taxon>
        <taxon>Daucus</taxon>
        <taxon>Daucus sect. Daucus</taxon>
    </lineage>
</organism>
<dbReference type="AlphaFoldDB" id="A0A164ZT78"/>
<dbReference type="InterPro" id="IPR025846">
    <property type="entry name" value="TBL_N"/>
</dbReference>
<dbReference type="GO" id="GO:0016020">
    <property type="term" value="C:membrane"/>
    <property type="evidence" value="ECO:0007669"/>
    <property type="project" value="UniProtKB-SubCell"/>
</dbReference>
<keyword evidence="7" id="KW-0732">Signal</keyword>
<dbReference type="Gramene" id="KZM96366">
    <property type="protein sequence ID" value="KZM96366"/>
    <property type="gene ID" value="DCAR_019608"/>
</dbReference>
<evidence type="ECO:0000313" key="10">
    <source>
        <dbReference type="EMBL" id="KZM96366.1"/>
    </source>
</evidence>
<reference evidence="10" key="1">
    <citation type="journal article" date="2016" name="Nat. Genet.">
        <title>A high-quality carrot genome assembly provides new insights into carotenoid accumulation and asterid genome evolution.</title>
        <authorList>
            <person name="Iorizzo M."/>
            <person name="Ellison S."/>
            <person name="Senalik D."/>
            <person name="Zeng P."/>
            <person name="Satapoomin P."/>
            <person name="Huang J."/>
            <person name="Bowman M."/>
            <person name="Iovene M."/>
            <person name="Sanseverino W."/>
            <person name="Cavagnaro P."/>
            <person name="Yildiz M."/>
            <person name="Macko-Podgorni A."/>
            <person name="Moranska E."/>
            <person name="Grzebelus E."/>
            <person name="Grzebelus D."/>
            <person name="Ashrafi H."/>
            <person name="Zheng Z."/>
            <person name="Cheng S."/>
            <person name="Spooner D."/>
            <person name="Van Deynze A."/>
            <person name="Simon P."/>
        </authorList>
    </citation>
    <scope>NUCLEOTIDE SEQUENCE [LARGE SCALE GENOMIC DNA]</scope>
    <source>
        <tissue evidence="10">Leaf</tissue>
    </source>
</reference>
<feature type="domain" description="Trichome birefringence-like N-terminal" evidence="9">
    <location>
        <begin position="166"/>
        <end position="218"/>
    </location>
</feature>
<feature type="signal peptide" evidence="7">
    <location>
        <begin position="1"/>
        <end position="33"/>
    </location>
</feature>
<dbReference type="PANTHER" id="PTHR32285">
    <property type="entry name" value="PROTEIN TRICHOME BIREFRINGENCE-LIKE 9-RELATED"/>
    <property type="match status" value="1"/>
</dbReference>
<dbReference type="GO" id="GO:0016413">
    <property type="term" value="F:O-acetyltransferase activity"/>
    <property type="evidence" value="ECO:0007669"/>
    <property type="project" value="InterPro"/>
</dbReference>
<feature type="domain" description="Trichome birefringence-like N-terminal" evidence="9">
    <location>
        <begin position="41"/>
        <end position="93"/>
    </location>
</feature>
<evidence type="ECO:0000256" key="1">
    <source>
        <dbReference type="ARBA" id="ARBA00004167"/>
    </source>
</evidence>